<evidence type="ECO:0000313" key="2">
    <source>
        <dbReference type="Proteomes" id="UP000297729"/>
    </source>
</evidence>
<name>A0A4Y9SU19_9BURK</name>
<sequence>MKYSYEITPRPVELGGGWRLRLIEDGQEVGGGVFPIEQEKAEPAKGIAWWNELQEKERAWWLERAVERGTLGTAAEAYMAYLLTEAHDDAENTAYEWLDSRESA</sequence>
<organism evidence="1 2">
    <name type="scientific">Duganella callida</name>
    <dbReference type="NCBI Taxonomy" id="2561932"/>
    <lineage>
        <taxon>Bacteria</taxon>
        <taxon>Pseudomonadati</taxon>
        <taxon>Pseudomonadota</taxon>
        <taxon>Betaproteobacteria</taxon>
        <taxon>Burkholderiales</taxon>
        <taxon>Oxalobacteraceae</taxon>
        <taxon>Telluria group</taxon>
        <taxon>Duganella</taxon>
    </lineage>
</organism>
<comment type="caution">
    <text evidence="1">The sequence shown here is derived from an EMBL/GenBank/DDBJ whole genome shotgun (WGS) entry which is preliminary data.</text>
</comment>
<evidence type="ECO:0000313" key="1">
    <source>
        <dbReference type="EMBL" id="TFW28153.1"/>
    </source>
</evidence>
<proteinExistence type="predicted"/>
<dbReference type="RefSeq" id="WP_135200643.1">
    <property type="nucleotide sequence ID" value="NZ_SPVG01000057.1"/>
</dbReference>
<reference evidence="1 2" key="1">
    <citation type="submission" date="2019-03" db="EMBL/GenBank/DDBJ databases">
        <title>Draft Genome Sequence of Duganella callidus sp. nov., a Novel Duganella Species Isolated from Cultivated Soil.</title>
        <authorList>
            <person name="Raths R."/>
            <person name="Peta V."/>
            <person name="Bucking H."/>
        </authorList>
    </citation>
    <scope>NUCLEOTIDE SEQUENCE [LARGE SCALE GENOMIC DNA]</scope>
    <source>
        <strain evidence="1 2">DN04</strain>
    </source>
</reference>
<keyword evidence="2" id="KW-1185">Reference proteome</keyword>
<dbReference type="Proteomes" id="UP000297729">
    <property type="component" value="Unassembled WGS sequence"/>
</dbReference>
<dbReference type="EMBL" id="SPVG01000057">
    <property type="protein sequence ID" value="TFW28153.1"/>
    <property type="molecule type" value="Genomic_DNA"/>
</dbReference>
<dbReference type="AlphaFoldDB" id="A0A4Y9SU19"/>
<protein>
    <submittedName>
        <fullName evidence="1">Uncharacterized protein</fullName>
    </submittedName>
</protein>
<accession>A0A4Y9SU19</accession>
<dbReference type="OrthoDB" id="8781844at2"/>
<gene>
    <name evidence="1" type="ORF">E4L98_05915</name>
</gene>